<dbReference type="InterPro" id="IPR002563">
    <property type="entry name" value="Flavin_Rdtase-like_dom"/>
</dbReference>
<dbReference type="SMART" id="SM00903">
    <property type="entry name" value="Flavin_Reduct"/>
    <property type="match status" value="1"/>
</dbReference>
<name>A0ABV5AC66_9BACL</name>
<proteinExistence type="predicted"/>
<dbReference type="InterPro" id="IPR050268">
    <property type="entry name" value="NADH-dep_flavin_reductase"/>
</dbReference>
<dbReference type="GO" id="GO:0016491">
    <property type="term" value="F:oxidoreductase activity"/>
    <property type="evidence" value="ECO:0007669"/>
    <property type="project" value="UniProtKB-KW"/>
</dbReference>
<reference evidence="3 4" key="1">
    <citation type="journal article" date="2024" name="Int. J. Mol. Sci.">
        <title>Exploration of Alicyclobacillus spp. Genome in Search of Antibiotic Resistance.</title>
        <authorList>
            <person name="Bucka-Kolendo J."/>
            <person name="Kiousi D.E."/>
            <person name="Dekowska A."/>
            <person name="Mikolajczuk-Szczyrba A."/>
            <person name="Karadedos D.M."/>
            <person name="Michael P."/>
            <person name="Galanis A."/>
            <person name="Sokolowska B."/>
        </authorList>
    </citation>
    <scope>NUCLEOTIDE SEQUENCE [LARGE SCALE GENOMIC DNA]</scope>
    <source>
        <strain evidence="3 4">KKP 3000</strain>
    </source>
</reference>
<dbReference type="Proteomes" id="UP001579974">
    <property type="component" value="Unassembled WGS sequence"/>
</dbReference>
<accession>A0ABV5AC66</accession>
<dbReference type="InterPro" id="IPR012349">
    <property type="entry name" value="Split_barrel_FMN-bd"/>
</dbReference>
<evidence type="ECO:0000256" key="1">
    <source>
        <dbReference type="ARBA" id="ARBA00023002"/>
    </source>
</evidence>
<dbReference type="PANTHER" id="PTHR30466:SF1">
    <property type="entry name" value="FMN REDUCTASE (NADH) RUTF"/>
    <property type="match status" value="1"/>
</dbReference>
<evidence type="ECO:0000259" key="2">
    <source>
        <dbReference type="SMART" id="SM00903"/>
    </source>
</evidence>
<dbReference type="RefSeq" id="WP_275476398.1">
    <property type="nucleotide sequence ID" value="NZ_CP162940.1"/>
</dbReference>
<feature type="domain" description="Flavin reductase like" evidence="2">
    <location>
        <begin position="10"/>
        <end position="151"/>
    </location>
</feature>
<comment type="caution">
    <text evidence="3">The sequence shown here is derived from an EMBL/GenBank/DDBJ whole genome shotgun (WGS) entry which is preliminary data.</text>
</comment>
<dbReference type="EC" id="1.-.-.-" evidence="3"/>
<dbReference type="EMBL" id="JBDXSU010000004">
    <property type="protein sequence ID" value="MFB5189783.1"/>
    <property type="molecule type" value="Genomic_DNA"/>
</dbReference>
<protein>
    <submittedName>
        <fullName evidence="3">Flavin reductase family protein</fullName>
        <ecNumber evidence="3">1.-.-.-</ecNumber>
    </submittedName>
</protein>
<dbReference type="Pfam" id="PF01613">
    <property type="entry name" value="Flavin_Reduct"/>
    <property type="match status" value="1"/>
</dbReference>
<dbReference type="SUPFAM" id="SSF50475">
    <property type="entry name" value="FMN-binding split barrel"/>
    <property type="match status" value="1"/>
</dbReference>
<keyword evidence="4" id="KW-1185">Reference proteome</keyword>
<gene>
    <name evidence="3" type="ORF">KKP3000_003171</name>
</gene>
<evidence type="ECO:0000313" key="4">
    <source>
        <dbReference type="Proteomes" id="UP001579974"/>
    </source>
</evidence>
<sequence length="156" mass="17080">MDDRLFRDAMGKFATGVTVISTKVDERVHGMTANAFMSVSLNPKLVTISVATHAKMHSLLKQSGKYAVNFLTEDQKPLSMLFAGQMKDEPFEVDFDELGGTPVIPDSLAVVACDIVEAYDVGDHTLFVGAVTDIQVNEGEPLLFHAGKYSRKHEFA</sequence>
<evidence type="ECO:0000313" key="3">
    <source>
        <dbReference type="EMBL" id="MFB5189783.1"/>
    </source>
</evidence>
<dbReference type="PANTHER" id="PTHR30466">
    <property type="entry name" value="FLAVIN REDUCTASE"/>
    <property type="match status" value="1"/>
</dbReference>
<keyword evidence="1 3" id="KW-0560">Oxidoreductase</keyword>
<dbReference type="Gene3D" id="2.30.110.10">
    <property type="entry name" value="Electron Transport, Fmn-binding Protein, Chain A"/>
    <property type="match status" value="1"/>
</dbReference>
<organism evidence="3 4">
    <name type="scientific">Alicyclobacillus fastidiosus</name>
    <dbReference type="NCBI Taxonomy" id="392011"/>
    <lineage>
        <taxon>Bacteria</taxon>
        <taxon>Bacillati</taxon>
        <taxon>Bacillota</taxon>
        <taxon>Bacilli</taxon>
        <taxon>Bacillales</taxon>
        <taxon>Alicyclobacillaceae</taxon>
        <taxon>Alicyclobacillus</taxon>
    </lineage>
</organism>